<dbReference type="GO" id="GO:0016740">
    <property type="term" value="F:transferase activity"/>
    <property type="evidence" value="ECO:0007669"/>
    <property type="project" value="UniProtKB-KW"/>
</dbReference>
<dbReference type="KEGG" id="dfl:DFE_2594"/>
<organism evidence="3 4">
    <name type="scientific">Desulfovibrio ferrophilus</name>
    <dbReference type="NCBI Taxonomy" id="241368"/>
    <lineage>
        <taxon>Bacteria</taxon>
        <taxon>Pseudomonadati</taxon>
        <taxon>Thermodesulfobacteriota</taxon>
        <taxon>Desulfovibrionia</taxon>
        <taxon>Desulfovibrionales</taxon>
        <taxon>Desulfovibrionaceae</taxon>
        <taxon>Desulfovibrio</taxon>
    </lineage>
</organism>
<dbReference type="OrthoDB" id="5392197at2"/>
<dbReference type="Proteomes" id="UP000269883">
    <property type="component" value="Chromosome"/>
</dbReference>
<feature type="domain" description="Aminoglycoside phosphotransferase" evidence="2">
    <location>
        <begin position="71"/>
        <end position="286"/>
    </location>
</feature>
<dbReference type="EMBL" id="AP017378">
    <property type="protein sequence ID" value="BBD09320.1"/>
    <property type="molecule type" value="Genomic_DNA"/>
</dbReference>
<protein>
    <submittedName>
        <fullName evidence="3">Aminoglycoside phosphotransferase</fullName>
    </submittedName>
</protein>
<sequence>MLPPQSDQNLPPKAAEMAWPGGDAPEELEFTATVNEQKAKGIQQVLAALGVEAGGDAELHALRQTDSLAGRYRVLTKNQDLFLRISTRPGQPETEKELLSYLAKGGAHVNPILATGWIDWRAERFRADIRPFLAGRHFTGTSAEIRSIADSLGKTHRLLKSYPGSAQIKAIATARYSHFEIMKNRIATDLASERTEIFKEHEFWAIEHIDILKEMIQGFRPRFEALENAQCVHGEIHPANVIHHNDRAVFVDFEEAPHTFAPPGYDLAFFVQRFLMRDQPAPRLLDERLRISEQSYGATFPPLAEMMTQICRLSMIHIIHARAYENLMTPFSEYEKFIALERQARALGANS</sequence>
<evidence type="ECO:0000256" key="1">
    <source>
        <dbReference type="SAM" id="MobiDB-lite"/>
    </source>
</evidence>
<evidence type="ECO:0000313" key="3">
    <source>
        <dbReference type="EMBL" id="BBD09320.1"/>
    </source>
</evidence>
<evidence type="ECO:0000259" key="2">
    <source>
        <dbReference type="Pfam" id="PF01636"/>
    </source>
</evidence>
<keyword evidence="4" id="KW-1185">Reference proteome</keyword>
<name>A0A2Z6B1K2_9BACT</name>
<dbReference type="SUPFAM" id="SSF56112">
    <property type="entry name" value="Protein kinase-like (PK-like)"/>
    <property type="match status" value="1"/>
</dbReference>
<dbReference type="RefSeq" id="WP_126380188.1">
    <property type="nucleotide sequence ID" value="NZ_AP017378.1"/>
</dbReference>
<dbReference type="InterPro" id="IPR002575">
    <property type="entry name" value="Aminoglycoside_PTrfase"/>
</dbReference>
<feature type="region of interest" description="Disordered" evidence="1">
    <location>
        <begin position="1"/>
        <end position="23"/>
    </location>
</feature>
<gene>
    <name evidence="3" type="ORF">DFE_2594</name>
</gene>
<evidence type="ECO:0000313" key="4">
    <source>
        <dbReference type="Proteomes" id="UP000269883"/>
    </source>
</evidence>
<proteinExistence type="predicted"/>
<keyword evidence="3" id="KW-0808">Transferase</keyword>
<dbReference type="AlphaFoldDB" id="A0A2Z6B1K2"/>
<dbReference type="InterPro" id="IPR011009">
    <property type="entry name" value="Kinase-like_dom_sf"/>
</dbReference>
<dbReference type="Gene3D" id="3.90.1200.10">
    <property type="match status" value="1"/>
</dbReference>
<accession>A0A2Z6B1K2</accession>
<dbReference type="Pfam" id="PF01636">
    <property type="entry name" value="APH"/>
    <property type="match status" value="1"/>
</dbReference>
<reference evidence="3 4" key="1">
    <citation type="journal article" date="2018" name="Sci. Adv.">
        <title>Multi-heme cytochromes provide a pathway for survival in energy-limited environments.</title>
        <authorList>
            <person name="Deng X."/>
            <person name="Dohmae N."/>
            <person name="Nealson K.H."/>
            <person name="Hashimoto K."/>
            <person name="Okamoto A."/>
        </authorList>
    </citation>
    <scope>NUCLEOTIDE SEQUENCE [LARGE SCALE GENOMIC DNA]</scope>
    <source>
        <strain evidence="3 4">IS5</strain>
    </source>
</reference>